<protein>
    <submittedName>
        <fullName evidence="3">Glutamyl-tRNA amidotransferase</fullName>
    </submittedName>
</protein>
<evidence type="ECO:0000259" key="2">
    <source>
        <dbReference type="Pfam" id="PF08906"/>
    </source>
</evidence>
<proteinExistence type="predicted"/>
<gene>
    <name evidence="3" type="ORF">CXB65_10770</name>
</gene>
<evidence type="ECO:0000313" key="4">
    <source>
        <dbReference type="Proteomes" id="UP000233399"/>
    </source>
</evidence>
<dbReference type="AlphaFoldDB" id="A0A2N1ITA2"/>
<dbReference type="InterPro" id="IPR014983">
    <property type="entry name" value="GAD-rel"/>
</dbReference>
<keyword evidence="3" id="KW-0808">Transferase</keyword>
<sequence length="205" mass="23548">MDEVFSIFLDNIGAPFSRREVPPSSIDRYNGKLPELLLAYWKEHGWCGFGEGIFWLVNPQDYEGVVSSWTEDTLLENRDTYHLIAKSAFGDLYLWGENSGFSVKITSLLSRYTGENCTLTETEATREVQSFFLSRKKEHNDFESLFEPAKKKLGILKEDEIYAFVPALMLGGRPDLKNLEKLKAIEHLILLSQITKLEPYSFSDF</sequence>
<dbReference type="RefSeq" id="WP_028698362.1">
    <property type="nucleotide sequence ID" value="NZ_KK214982.1"/>
</dbReference>
<dbReference type="InterPro" id="IPR015002">
    <property type="entry name" value="T6SS_Tdi1_C"/>
</dbReference>
<organism evidence="3 4">
    <name type="scientific">Pseudomonas monteilii</name>
    <dbReference type="NCBI Taxonomy" id="76759"/>
    <lineage>
        <taxon>Bacteria</taxon>
        <taxon>Pseudomonadati</taxon>
        <taxon>Pseudomonadota</taxon>
        <taxon>Gammaproteobacteria</taxon>
        <taxon>Pseudomonadales</taxon>
        <taxon>Pseudomonadaceae</taxon>
        <taxon>Pseudomonas</taxon>
    </lineage>
</organism>
<feature type="domain" description="T6SS immunity protein Tdi1 C-terminal" evidence="2">
    <location>
        <begin position="126"/>
        <end position="195"/>
    </location>
</feature>
<dbReference type="Proteomes" id="UP000233399">
    <property type="component" value="Unassembled WGS sequence"/>
</dbReference>
<dbReference type="Pfam" id="PF08887">
    <property type="entry name" value="GAD-like"/>
    <property type="match status" value="1"/>
</dbReference>
<reference evidence="3 4" key="1">
    <citation type="submission" date="2017-12" db="EMBL/GenBank/DDBJ databases">
        <title>Isolation and characterization of an aerobic denitrifying Pseudomonas monteilii CY06 from aquaculture ponds.</title>
        <authorList>
            <person name="Ma Q."/>
            <person name="Cai Y."/>
            <person name="He Z."/>
        </authorList>
    </citation>
    <scope>NUCLEOTIDE SEQUENCE [LARGE SCALE GENOMIC DNA]</scope>
    <source>
        <strain evidence="3 4">CY06</strain>
    </source>
</reference>
<dbReference type="GO" id="GO:0016740">
    <property type="term" value="F:transferase activity"/>
    <property type="evidence" value="ECO:0007669"/>
    <property type="project" value="UniProtKB-KW"/>
</dbReference>
<dbReference type="EMBL" id="PJCG01000013">
    <property type="protein sequence ID" value="PKI23987.1"/>
    <property type="molecule type" value="Genomic_DNA"/>
</dbReference>
<feature type="domain" description="GAD-related" evidence="1">
    <location>
        <begin position="3"/>
        <end position="108"/>
    </location>
</feature>
<evidence type="ECO:0000313" key="3">
    <source>
        <dbReference type="EMBL" id="PKI23987.1"/>
    </source>
</evidence>
<accession>A0A2N1ITA2</accession>
<dbReference type="Pfam" id="PF08906">
    <property type="entry name" value="T6SS_Tdi1_C"/>
    <property type="match status" value="1"/>
</dbReference>
<evidence type="ECO:0000259" key="1">
    <source>
        <dbReference type="Pfam" id="PF08887"/>
    </source>
</evidence>
<comment type="caution">
    <text evidence="3">The sequence shown here is derived from an EMBL/GenBank/DDBJ whole genome shotgun (WGS) entry which is preliminary data.</text>
</comment>
<name>A0A2N1ITA2_9PSED</name>